<dbReference type="Pfam" id="PF00356">
    <property type="entry name" value="LacI"/>
    <property type="match status" value="1"/>
</dbReference>
<dbReference type="KEGG" id="nnv:QNH39_12185"/>
<evidence type="ECO:0000313" key="7">
    <source>
        <dbReference type="Proteomes" id="UP001178288"/>
    </source>
</evidence>
<organism evidence="6 7">
    <name type="scientific">Neobacillus novalis</name>
    <dbReference type="NCBI Taxonomy" id="220687"/>
    <lineage>
        <taxon>Bacteria</taxon>
        <taxon>Bacillati</taxon>
        <taxon>Bacillota</taxon>
        <taxon>Bacilli</taxon>
        <taxon>Bacillales</taxon>
        <taxon>Bacillaceae</taxon>
        <taxon>Neobacillus</taxon>
    </lineage>
</organism>
<dbReference type="CDD" id="cd01392">
    <property type="entry name" value="HTH_LacI"/>
    <property type="match status" value="1"/>
</dbReference>
<dbReference type="PROSITE" id="PS50932">
    <property type="entry name" value="HTH_LACI_2"/>
    <property type="match status" value="1"/>
</dbReference>
<keyword evidence="3" id="KW-0804">Transcription</keyword>
<dbReference type="EMBL" id="CP126114">
    <property type="protein sequence ID" value="WHY88546.1"/>
    <property type="molecule type" value="Genomic_DNA"/>
</dbReference>
<name>A0AA95MRC1_9BACI</name>
<dbReference type="PANTHER" id="PTHR30146:SF145">
    <property type="entry name" value="RIBOSE OPERON REPRESSOR"/>
    <property type="match status" value="1"/>
</dbReference>
<dbReference type="InterPro" id="IPR010982">
    <property type="entry name" value="Lambda_DNA-bd_dom_sf"/>
</dbReference>
<dbReference type="InterPro" id="IPR001387">
    <property type="entry name" value="Cro/C1-type_HTH"/>
</dbReference>
<accession>A0AA95MRC1</accession>
<dbReference type="InterPro" id="IPR028082">
    <property type="entry name" value="Peripla_BP_I"/>
</dbReference>
<protein>
    <submittedName>
        <fullName evidence="6">LacI family DNA-binding transcriptional regulator</fullName>
    </submittedName>
</protein>
<sequence length="375" mass="41776">MNRLTKSINTIFQKKRSWVDEMGHKAKGEKIRVTINEVAKKANVSKTTVSRYLNGKYEYMSEETKELLGTVIAQLGYRPSNLARSLKAKNSGVIGCTIADIGSPFSSIVLKGISDYCKQLGYNVLFANIGNDSINEIESIQSLLDNKVDGLIINTTGKNDDYLLSLKNEGIKIVLTDRSLSKPNLLDTVATNNYEATFDLVKYLYEQGYKRVAFFTQDMTVISSRYQRHKGFKDAMRKFFNMDGDLTTYVVELDDPQNTDDSLRKFVSVSKGEPAAIFTVNGVTLLTVLHGMQRLNIEISPQLGICGFDDWGWASLIPPGITTLTQESYECGVQSAKLLIERIKEQGEFEPKYIELPAQLVKRGSTDPKAINGGG</sequence>
<dbReference type="Pfam" id="PF00532">
    <property type="entry name" value="Peripla_BP_1"/>
    <property type="match status" value="1"/>
</dbReference>
<gene>
    <name evidence="6" type="ORF">QNH39_12185</name>
</gene>
<dbReference type="SMART" id="SM00354">
    <property type="entry name" value="HTH_LACI"/>
    <property type="match status" value="1"/>
</dbReference>
<evidence type="ECO:0000256" key="2">
    <source>
        <dbReference type="ARBA" id="ARBA00023125"/>
    </source>
</evidence>
<dbReference type="InterPro" id="IPR000843">
    <property type="entry name" value="HTH_LacI"/>
</dbReference>
<evidence type="ECO:0000256" key="1">
    <source>
        <dbReference type="ARBA" id="ARBA00023015"/>
    </source>
</evidence>
<dbReference type="PANTHER" id="PTHR30146">
    <property type="entry name" value="LACI-RELATED TRANSCRIPTIONAL REPRESSOR"/>
    <property type="match status" value="1"/>
</dbReference>
<evidence type="ECO:0000259" key="5">
    <source>
        <dbReference type="PROSITE" id="PS50943"/>
    </source>
</evidence>
<dbReference type="Gene3D" id="3.40.50.2300">
    <property type="match status" value="2"/>
</dbReference>
<dbReference type="RefSeq" id="WP_156482222.1">
    <property type="nucleotide sequence ID" value="NZ_CP126114.1"/>
</dbReference>
<feature type="domain" description="HTH cro/C1-type" evidence="5">
    <location>
        <begin position="34"/>
        <end position="58"/>
    </location>
</feature>
<dbReference type="Proteomes" id="UP001178288">
    <property type="component" value="Chromosome"/>
</dbReference>
<evidence type="ECO:0000313" key="6">
    <source>
        <dbReference type="EMBL" id="WHY88546.1"/>
    </source>
</evidence>
<dbReference type="Gene3D" id="1.10.260.40">
    <property type="entry name" value="lambda repressor-like DNA-binding domains"/>
    <property type="match status" value="1"/>
</dbReference>
<dbReference type="SUPFAM" id="SSF53822">
    <property type="entry name" value="Periplasmic binding protein-like I"/>
    <property type="match status" value="1"/>
</dbReference>
<dbReference type="InterPro" id="IPR001761">
    <property type="entry name" value="Peripla_BP/Lac1_sug-bd_dom"/>
</dbReference>
<dbReference type="PROSITE" id="PS50943">
    <property type="entry name" value="HTH_CROC1"/>
    <property type="match status" value="1"/>
</dbReference>
<keyword evidence="7" id="KW-1185">Reference proteome</keyword>
<keyword evidence="1" id="KW-0805">Transcription regulation</keyword>
<dbReference type="SUPFAM" id="SSF47413">
    <property type="entry name" value="lambda repressor-like DNA-binding domains"/>
    <property type="match status" value="1"/>
</dbReference>
<evidence type="ECO:0000256" key="3">
    <source>
        <dbReference type="ARBA" id="ARBA00023163"/>
    </source>
</evidence>
<dbReference type="PROSITE" id="PS00356">
    <property type="entry name" value="HTH_LACI_1"/>
    <property type="match status" value="1"/>
</dbReference>
<proteinExistence type="predicted"/>
<dbReference type="GO" id="GO:0000976">
    <property type="term" value="F:transcription cis-regulatory region binding"/>
    <property type="evidence" value="ECO:0007669"/>
    <property type="project" value="TreeGrafter"/>
</dbReference>
<feature type="domain" description="HTH lacI-type" evidence="4">
    <location>
        <begin position="33"/>
        <end position="88"/>
    </location>
</feature>
<keyword evidence="2 6" id="KW-0238">DNA-binding</keyword>
<evidence type="ECO:0000259" key="4">
    <source>
        <dbReference type="PROSITE" id="PS50932"/>
    </source>
</evidence>
<dbReference type="CDD" id="cd06283">
    <property type="entry name" value="PBP1_RegR_EndR_KdgR-like"/>
    <property type="match status" value="1"/>
</dbReference>
<reference evidence="6" key="1">
    <citation type="submission" date="2023-05" db="EMBL/GenBank/DDBJ databases">
        <title>Comparative genomics of Bacillaceae isolates and their secondary metabolite potential.</title>
        <authorList>
            <person name="Song L."/>
            <person name="Nielsen L.J."/>
            <person name="Mohite O."/>
            <person name="Xu X."/>
            <person name="Weber T."/>
            <person name="Kovacs A.T."/>
        </authorList>
    </citation>
    <scope>NUCLEOTIDE SEQUENCE</scope>
    <source>
        <strain evidence="6">XLM17</strain>
    </source>
</reference>
<dbReference type="AlphaFoldDB" id="A0AA95MRC1"/>
<dbReference type="GO" id="GO:0003700">
    <property type="term" value="F:DNA-binding transcription factor activity"/>
    <property type="evidence" value="ECO:0007669"/>
    <property type="project" value="TreeGrafter"/>
</dbReference>